<dbReference type="InterPro" id="IPR011058">
    <property type="entry name" value="Cyanovirin-N"/>
</dbReference>
<keyword evidence="4" id="KW-1185">Reference proteome</keyword>
<dbReference type="Gene3D" id="2.30.60.10">
    <property type="entry name" value="Cyanovirin-N"/>
    <property type="match status" value="1"/>
</dbReference>
<feature type="chain" id="PRO_5012711416" description="Cyanovirin-N domain-containing protein" evidence="1">
    <location>
        <begin position="22"/>
        <end position="137"/>
    </location>
</feature>
<dbReference type="RefSeq" id="XP_040709417.1">
    <property type="nucleotide sequence ID" value="XM_040859002.1"/>
</dbReference>
<organism evidence="3 4">
    <name type="scientific">Pseudomassariella vexata</name>
    <dbReference type="NCBI Taxonomy" id="1141098"/>
    <lineage>
        <taxon>Eukaryota</taxon>
        <taxon>Fungi</taxon>
        <taxon>Dikarya</taxon>
        <taxon>Ascomycota</taxon>
        <taxon>Pezizomycotina</taxon>
        <taxon>Sordariomycetes</taxon>
        <taxon>Xylariomycetidae</taxon>
        <taxon>Amphisphaeriales</taxon>
        <taxon>Pseudomassariaceae</taxon>
        <taxon>Pseudomassariella</taxon>
    </lineage>
</organism>
<gene>
    <name evidence="3" type="ORF">BCR38DRAFT_415121</name>
</gene>
<dbReference type="GeneID" id="63775214"/>
<dbReference type="OrthoDB" id="2947935at2759"/>
<evidence type="ECO:0000313" key="4">
    <source>
        <dbReference type="Proteomes" id="UP000193689"/>
    </source>
</evidence>
<dbReference type="InterPro" id="IPR036673">
    <property type="entry name" value="Cyanovirin-N_sf"/>
</dbReference>
<dbReference type="Proteomes" id="UP000193689">
    <property type="component" value="Unassembled WGS sequence"/>
</dbReference>
<dbReference type="AlphaFoldDB" id="A0A1Y2D6R7"/>
<feature type="signal peptide" evidence="1">
    <location>
        <begin position="1"/>
        <end position="21"/>
    </location>
</feature>
<dbReference type="SUPFAM" id="SSF51322">
    <property type="entry name" value="Cyanovirin-N"/>
    <property type="match status" value="1"/>
</dbReference>
<name>A0A1Y2D6R7_9PEZI</name>
<comment type="caution">
    <text evidence="3">The sequence shown here is derived from an EMBL/GenBank/DDBJ whole genome shotgun (WGS) entry which is preliminary data.</text>
</comment>
<proteinExistence type="predicted"/>
<keyword evidence="1" id="KW-0732">Signal</keyword>
<evidence type="ECO:0000313" key="3">
    <source>
        <dbReference type="EMBL" id="ORY54970.1"/>
    </source>
</evidence>
<dbReference type="InParanoid" id="A0A1Y2D6R7"/>
<feature type="domain" description="Cyanovirin-N" evidence="2">
    <location>
        <begin position="33"/>
        <end position="119"/>
    </location>
</feature>
<dbReference type="Pfam" id="PF08881">
    <property type="entry name" value="CVNH"/>
    <property type="match status" value="1"/>
</dbReference>
<accession>A0A1Y2D6R7</accession>
<evidence type="ECO:0000259" key="2">
    <source>
        <dbReference type="Pfam" id="PF08881"/>
    </source>
</evidence>
<dbReference type="EMBL" id="MCFJ01000030">
    <property type="protein sequence ID" value="ORY54970.1"/>
    <property type="molecule type" value="Genomic_DNA"/>
</dbReference>
<reference evidence="3 4" key="1">
    <citation type="submission" date="2016-07" db="EMBL/GenBank/DDBJ databases">
        <title>Pervasive Adenine N6-methylation of Active Genes in Fungi.</title>
        <authorList>
            <consortium name="DOE Joint Genome Institute"/>
            <person name="Mondo S.J."/>
            <person name="Dannebaum R.O."/>
            <person name="Kuo R.C."/>
            <person name="Labutti K."/>
            <person name="Haridas S."/>
            <person name="Kuo A."/>
            <person name="Salamov A."/>
            <person name="Ahrendt S.R."/>
            <person name="Lipzen A."/>
            <person name="Sullivan W."/>
            <person name="Andreopoulos W.B."/>
            <person name="Clum A."/>
            <person name="Lindquist E."/>
            <person name="Daum C."/>
            <person name="Ramamoorthy G.K."/>
            <person name="Gryganskyi A."/>
            <person name="Culley D."/>
            <person name="Magnuson J.K."/>
            <person name="James T.Y."/>
            <person name="O'Malley M.A."/>
            <person name="Stajich J.E."/>
            <person name="Spatafora J.W."/>
            <person name="Visel A."/>
            <person name="Grigoriev I.V."/>
        </authorList>
    </citation>
    <scope>NUCLEOTIDE SEQUENCE [LARGE SCALE GENOMIC DNA]</scope>
    <source>
        <strain evidence="3 4">CBS 129021</strain>
    </source>
</reference>
<sequence>MCLIPSLLTATLLALFATVLADGGYASPGEDQCKVIELWWGRDNNEAIQVIADCPVYQGEKSYYCSKLPLDKCFGNIQGQLKPIRNGGFSSSCHDCKLESTKLSCYCERSNTDTARWQYTEIETIGQATTNPTCYCD</sequence>
<evidence type="ECO:0000256" key="1">
    <source>
        <dbReference type="SAM" id="SignalP"/>
    </source>
</evidence>
<protein>
    <recommendedName>
        <fullName evidence="2">Cyanovirin-N domain-containing protein</fullName>
    </recommendedName>
</protein>